<proteinExistence type="predicted"/>
<feature type="domain" description="Reverse transcriptase Ty1/copia-type" evidence="1">
    <location>
        <begin position="66"/>
        <end position="217"/>
    </location>
</feature>
<gene>
    <name evidence="2" type="ORF">EPI10_029197</name>
</gene>
<dbReference type="Pfam" id="PF07727">
    <property type="entry name" value="RVT_2"/>
    <property type="match status" value="1"/>
</dbReference>
<dbReference type="InterPro" id="IPR043502">
    <property type="entry name" value="DNA/RNA_pol_sf"/>
</dbReference>
<evidence type="ECO:0000313" key="3">
    <source>
        <dbReference type="Proteomes" id="UP000325315"/>
    </source>
</evidence>
<sequence length="239" mass="27657">MGKEIESLHKKDTWKLVEPLTKNKIVGCKCVFKNNEGSGQGNTRYKSRLVAKSYCQVDCEAYVHLSTLDVKTAFLHGDLDEDIYMQQTEGFKIEDKKDHSPQQWYTKFNSFMLGIGFVQSKYDSCVYLQHLDDGSFIYLLLYVDDMLIVAKDPSKIERLKTMLNSKFEIKDLGATKKNLRMEISRDQRSRKFFLSQQGYIERILERFGMQDSKPGSTSLAAHFKLLTLDSLKTKDEETI</sequence>
<name>A0A5B6V0R9_9ROSI</name>
<dbReference type="EMBL" id="SMMG02000009">
    <property type="protein sequence ID" value="KAA3462736.1"/>
    <property type="molecule type" value="Genomic_DNA"/>
</dbReference>
<dbReference type="SUPFAM" id="SSF56672">
    <property type="entry name" value="DNA/RNA polymerases"/>
    <property type="match status" value="1"/>
</dbReference>
<dbReference type="OrthoDB" id="1692315at2759"/>
<accession>A0A5B6V0R9</accession>
<comment type="caution">
    <text evidence="2">The sequence shown here is derived from an EMBL/GenBank/DDBJ whole genome shotgun (WGS) entry which is preliminary data.</text>
</comment>
<protein>
    <submittedName>
        <fullName evidence="2">Retrovirus-related Pol polyprotein from transposon TNT 1-94</fullName>
    </submittedName>
</protein>
<dbReference type="AlphaFoldDB" id="A0A5B6V0R9"/>
<evidence type="ECO:0000259" key="1">
    <source>
        <dbReference type="Pfam" id="PF07727"/>
    </source>
</evidence>
<keyword evidence="3" id="KW-1185">Reference proteome</keyword>
<reference evidence="3" key="1">
    <citation type="journal article" date="2019" name="Plant Biotechnol. J.">
        <title>Genome sequencing of the Australian wild diploid species Gossypium australe highlights disease resistance and delayed gland morphogenesis.</title>
        <authorList>
            <person name="Cai Y."/>
            <person name="Cai X."/>
            <person name="Wang Q."/>
            <person name="Wang P."/>
            <person name="Zhang Y."/>
            <person name="Cai C."/>
            <person name="Xu Y."/>
            <person name="Wang K."/>
            <person name="Zhou Z."/>
            <person name="Wang C."/>
            <person name="Geng S."/>
            <person name="Li B."/>
            <person name="Dong Q."/>
            <person name="Hou Y."/>
            <person name="Wang H."/>
            <person name="Ai P."/>
            <person name="Liu Z."/>
            <person name="Yi F."/>
            <person name="Sun M."/>
            <person name="An G."/>
            <person name="Cheng J."/>
            <person name="Zhang Y."/>
            <person name="Shi Q."/>
            <person name="Xie Y."/>
            <person name="Shi X."/>
            <person name="Chang Y."/>
            <person name="Huang F."/>
            <person name="Chen Y."/>
            <person name="Hong S."/>
            <person name="Mi L."/>
            <person name="Sun Q."/>
            <person name="Zhang L."/>
            <person name="Zhou B."/>
            <person name="Peng R."/>
            <person name="Zhang X."/>
            <person name="Liu F."/>
        </authorList>
    </citation>
    <scope>NUCLEOTIDE SEQUENCE [LARGE SCALE GENOMIC DNA]</scope>
    <source>
        <strain evidence="3">cv. PA1801</strain>
    </source>
</reference>
<dbReference type="InterPro" id="IPR013103">
    <property type="entry name" value="RVT_2"/>
</dbReference>
<dbReference type="Proteomes" id="UP000325315">
    <property type="component" value="Unassembled WGS sequence"/>
</dbReference>
<organism evidence="2 3">
    <name type="scientific">Gossypium australe</name>
    <dbReference type="NCBI Taxonomy" id="47621"/>
    <lineage>
        <taxon>Eukaryota</taxon>
        <taxon>Viridiplantae</taxon>
        <taxon>Streptophyta</taxon>
        <taxon>Embryophyta</taxon>
        <taxon>Tracheophyta</taxon>
        <taxon>Spermatophyta</taxon>
        <taxon>Magnoliopsida</taxon>
        <taxon>eudicotyledons</taxon>
        <taxon>Gunneridae</taxon>
        <taxon>Pentapetalae</taxon>
        <taxon>rosids</taxon>
        <taxon>malvids</taxon>
        <taxon>Malvales</taxon>
        <taxon>Malvaceae</taxon>
        <taxon>Malvoideae</taxon>
        <taxon>Gossypium</taxon>
    </lineage>
</organism>
<evidence type="ECO:0000313" key="2">
    <source>
        <dbReference type="EMBL" id="KAA3462736.1"/>
    </source>
</evidence>